<dbReference type="InterPro" id="IPR029058">
    <property type="entry name" value="AB_hydrolase_fold"/>
</dbReference>
<evidence type="ECO:0000313" key="2">
    <source>
        <dbReference type="Proteomes" id="UP000198362"/>
    </source>
</evidence>
<dbReference type="Proteomes" id="UP000198362">
    <property type="component" value="Unassembled WGS sequence"/>
</dbReference>
<protein>
    <recommendedName>
        <fullName evidence="3">Alpha/beta hydrolase family protein</fullName>
    </recommendedName>
</protein>
<dbReference type="RefSeq" id="WP_089245141.1">
    <property type="nucleotide sequence ID" value="NZ_FZPH01000002.1"/>
</dbReference>
<proteinExistence type="predicted"/>
<dbReference type="Gene3D" id="3.40.50.1820">
    <property type="entry name" value="alpha/beta hydrolase"/>
    <property type="match status" value="1"/>
</dbReference>
<evidence type="ECO:0000313" key="1">
    <source>
        <dbReference type="EMBL" id="SNS89122.1"/>
    </source>
</evidence>
<dbReference type="AlphaFoldDB" id="A0A239I6W9"/>
<keyword evidence="2" id="KW-1185">Reference proteome</keyword>
<name>A0A239I6W9_9ACTN</name>
<dbReference type="SUPFAM" id="SSF53474">
    <property type="entry name" value="alpha/beta-Hydrolases"/>
    <property type="match status" value="1"/>
</dbReference>
<reference evidence="1 2" key="1">
    <citation type="submission" date="2017-06" db="EMBL/GenBank/DDBJ databases">
        <authorList>
            <person name="Kim H.J."/>
            <person name="Triplett B.A."/>
        </authorList>
    </citation>
    <scope>NUCLEOTIDE SEQUENCE [LARGE SCALE GENOMIC DNA]</scope>
    <source>
        <strain evidence="1 2">CGMCC 4.5593</strain>
    </source>
</reference>
<sequence>MSTVVLIHGGLWDDDMDADRFWRRPGIVTGLERRGIEVLAPDRPPRAPSWAAEADQLATVLPDRMVTLVAGSNGCSTAVRLALMRPDRVARLLLAWPATAGDPDVDARTRQGLTDCGAAPRVIDALLAGQTLRGQTDEELATVSAFVGVLPSVPENATHQRRTVDALLGILPGAVERPGCPEPPRPEFPAVAETFIDVVAEFARA</sequence>
<gene>
    <name evidence="1" type="ORF">SAMN05421812_102241</name>
</gene>
<evidence type="ECO:0008006" key="3">
    <source>
        <dbReference type="Google" id="ProtNLM"/>
    </source>
</evidence>
<dbReference type="OrthoDB" id="3874139at2"/>
<accession>A0A239I6W9</accession>
<dbReference type="EMBL" id="FZPH01000002">
    <property type="protein sequence ID" value="SNS89122.1"/>
    <property type="molecule type" value="Genomic_DNA"/>
</dbReference>
<organism evidence="1 2">
    <name type="scientific">Asanoa hainanensis</name>
    <dbReference type="NCBI Taxonomy" id="560556"/>
    <lineage>
        <taxon>Bacteria</taxon>
        <taxon>Bacillati</taxon>
        <taxon>Actinomycetota</taxon>
        <taxon>Actinomycetes</taxon>
        <taxon>Micromonosporales</taxon>
        <taxon>Micromonosporaceae</taxon>
        <taxon>Asanoa</taxon>
    </lineage>
</organism>